<evidence type="ECO:0000256" key="12">
    <source>
        <dbReference type="ARBA" id="ARBA00023140"/>
    </source>
</evidence>
<keyword evidence="10" id="KW-1133">Transmembrane helix</keyword>
<feature type="signal peptide" evidence="13">
    <location>
        <begin position="1"/>
        <end position="18"/>
    </location>
</feature>
<name>A0A507DAP1_9FUNG</name>
<evidence type="ECO:0000256" key="9">
    <source>
        <dbReference type="ARBA" id="ARBA00022927"/>
    </source>
</evidence>
<reference evidence="15 16" key="1">
    <citation type="journal article" date="2019" name="Sci. Rep.">
        <title>Comparative genomics of chytrid fungi reveal insights into the obligate biotrophic and pathogenic lifestyle of Synchytrium endobioticum.</title>
        <authorList>
            <person name="van de Vossenberg B.T.L.H."/>
            <person name="Warris S."/>
            <person name="Nguyen H.D.T."/>
            <person name="van Gent-Pelzer M.P.E."/>
            <person name="Joly D.L."/>
            <person name="van de Geest H.C."/>
            <person name="Bonants P.J.M."/>
            <person name="Smith D.S."/>
            <person name="Levesque C.A."/>
            <person name="van der Lee T.A.J."/>
        </authorList>
    </citation>
    <scope>NUCLEOTIDE SEQUENCE [LARGE SCALE GENOMIC DNA]</scope>
    <source>
        <strain evidence="15 16">LEV6574</strain>
    </source>
</reference>
<dbReference type="GO" id="GO:0016567">
    <property type="term" value="P:protein ubiquitination"/>
    <property type="evidence" value="ECO:0007669"/>
    <property type="project" value="UniProtKB-ARBA"/>
</dbReference>
<dbReference type="GO" id="GO:0005778">
    <property type="term" value="C:peroxisomal membrane"/>
    <property type="evidence" value="ECO:0007669"/>
    <property type="project" value="UniProtKB-SubCell"/>
</dbReference>
<evidence type="ECO:0000256" key="11">
    <source>
        <dbReference type="ARBA" id="ARBA00023136"/>
    </source>
</evidence>
<protein>
    <recommendedName>
        <fullName evidence="14">Pex N-terminal domain-containing protein</fullName>
    </recommendedName>
</protein>
<evidence type="ECO:0000256" key="10">
    <source>
        <dbReference type="ARBA" id="ARBA00022989"/>
    </source>
</evidence>
<keyword evidence="5" id="KW-0812">Transmembrane</keyword>
<comment type="pathway">
    <text evidence="2">Protein modification; protein ubiquitination.</text>
</comment>
<keyword evidence="4" id="KW-0813">Transport</keyword>
<dbReference type="OrthoDB" id="6270329at2759"/>
<dbReference type="GO" id="GO:0008270">
    <property type="term" value="F:zinc ion binding"/>
    <property type="evidence" value="ECO:0007669"/>
    <property type="project" value="UniProtKB-KW"/>
</dbReference>
<dbReference type="InterPro" id="IPR006845">
    <property type="entry name" value="Pex_N"/>
</dbReference>
<evidence type="ECO:0000256" key="2">
    <source>
        <dbReference type="ARBA" id="ARBA00004906"/>
    </source>
</evidence>
<evidence type="ECO:0000259" key="14">
    <source>
        <dbReference type="Pfam" id="PF04757"/>
    </source>
</evidence>
<dbReference type="AlphaFoldDB" id="A0A507DAP1"/>
<comment type="similarity">
    <text evidence="3">Belongs to the pex2/pex10/pex12 family.</text>
</comment>
<evidence type="ECO:0000256" key="1">
    <source>
        <dbReference type="ARBA" id="ARBA00004585"/>
    </source>
</evidence>
<keyword evidence="9" id="KW-0653">Protein transport</keyword>
<feature type="chain" id="PRO_5021309224" description="Pex N-terminal domain-containing protein" evidence="13">
    <location>
        <begin position="19"/>
        <end position="79"/>
    </location>
</feature>
<accession>A0A507DAP1</accession>
<evidence type="ECO:0000256" key="4">
    <source>
        <dbReference type="ARBA" id="ARBA00022448"/>
    </source>
</evidence>
<evidence type="ECO:0000256" key="5">
    <source>
        <dbReference type="ARBA" id="ARBA00022692"/>
    </source>
</evidence>
<proteinExistence type="inferred from homology"/>
<comment type="caution">
    <text evidence="15">The sequence shown here is derived from an EMBL/GenBank/DDBJ whole genome shotgun (WGS) entry which is preliminary data.</text>
</comment>
<keyword evidence="12" id="KW-0576">Peroxisome</keyword>
<keyword evidence="7" id="KW-0863">Zinc-finger</keyword>
<keyword evidence="11" id="KW-0472">Membrane</keyword>
<evidence type="ECO:0000256" key="3">
    <source>
        <dbReference type="ARBA" id="ARBA00008704"/>
    </source>
</evidence>
<dbReference type="Pfam" id="PF04757">
    <property type="entry name" value="Pex2_Pex12"/>
    <property type="match status" value="1"/>
</dbReference>
<keyword evidence="8" id="KW-0862">Zinc</keyword>
<gene>
    <name evidence="15" type="ORF">SeLEV6574_g02337</name>
</gene>
<feature type="domain" description="Pex N-terminal" evidence="14">
    <location>
        <begin position="2"/>
        <end position="45"/>
    </location>
</feature>
<dbReference type="GO" id="GO:0016562">
    <property type="term" value="P:protein import into peroxisome matrix, receptor recycling"/>
    <property type="evidence" value="ECO:0007669"/>
    <property type="project" value="UniProtKB-ARBA"/>
</dbReference>
<organism evidence="15 16">
    <name type="scientific">Synchytrium endobioticum</name>
    <dbReference type="NCBI Taxonomy" id="286115"/>
    <lineage>
        <taxon>Eukaryota</taxon>
        <taxon>Fungi</taxon>
        <taxon>Fungi incertae sedis</taxon>
        <taxon>Chytridiomycota</taxon>
        <taxon>Chytridiomycota incertae sedis</taxon>
        <taxon>Chytridiomycetes</taxon>
        <taxon>Synchytriales</taxon>
        <taxon>Synchytriaceae</taxon>
        <taxon>Synchytrium</taxon>
    </lineage>
</organism>
<evidence type="ECO:0000313" key="16">
    <source>
        <dbReference type="Proteomes" id="UP000320475"/>
    </source>
</evidence>
<dbReference type="EMBL" id="QEAM01000063">
    <property type="protein sequence ID" value="TPX47970.1"/>
    <property type="molecule type" value="Genomic_DNA"/>
</dbReference>
<keyword evidence="6" id="KW-0479">Metal-binding</keyword>
<evidence type="ECO:0000256" key="7">
    <source>
        <dbReference type="ARBA" id="ARBA00022771"/>
    </source>
</evidence>
<evidence type="ECO:0000256" key="6">
    <source>
        <dbReference type="ARBA" id="ARBA00022723"/>
    </source>
</evidence>
<evidence type="ECO:0000313" key="15">
    <source>
        <dbReference type="EMBL" id="TPX47970.1"/>
    </source>
</evidence>
<comment type="subcellular location">
    <subcellularLocation>
        <location evidence="1">Peroxisome membrane</location>
        <topology evidence="1">Multi-pass membrane protein</topology>
    </subcellularLocation>
</comment>
<keyword evidence="13" id="KW-0732">Signal</keyword>
<evidence type="ECO:0000256" key="8">
    <source>
        <dbReference type="ARBA" id="ARBA00022833"/>
    </source>
</evidence>
<evidence type="ECO:0000256" key="13">
    <source>
        <dbReference type="SAM" id="SignalP"/>
    </source>
</evidence>
<dbReference type="Proteomes" id="UP000320475">
    <property type="component" value="Unassembled WGS sequence"/>
</dbReference>
<sequence length="79" mass="8426">MWQVKVSLAANFCYHALATLAGTQTLGDEYCDIMQITQGSLTVPSPLEDATSPVTHLPAISSTLSGNVVEDCIKKPCSR</sequence>